<dbReference type="PANTHER" id="PTHR12993">
    <property type="entry name" value="N-ACETYLGLUCOSAMINYL-PHOSPHATIDYLINOSITOL DE-N-ACETYLASE-RELATED"/>
    <property type="match status" value="1"/>
</dbReference>
<feature type="transmembrane region" description="Helical" evidence="2">
    <location>
        <begin position="259"/>
        <end position="278"/>
    </location>
</feature>
<dbReference type="RefSeq" id="WP_344340914.1">
    <property type="nucleotide sequence ID" value="NZ_BAAAQT010000005.1"/>
</dbReference>
<evidence type="ECO:0000256" key="2">
    <source>
        <dbReference type="SAM" id="Phobius"/>
    </source>
</evidence>
<keyword evidence="1" id="KW-0862">Zinc</keyword>
<name>A0ABN3ALZ4_9MICO</name>
<feature type="transmembrane region" description="Helical" evidence="2">
    <location>
        <begin position="20"/>
        <end position="42"/>
    </location>
</feature>
<organism evidence="3 4">
    <name type="scientific">Agrococcus versicolor</name>
    <dbReference type="NCBI Taxonomy" id="501482"/>
    <lineage>
        <taxon>Bacteria</taxon>
        <taxon>Bacillati</taxon>
        <taxon>Actinomycetota</taxon>
        <taxon>Actinomycetes</taxon>
        <taxon>Micrococcales</taxon>
        <taxon>Microbacteriaceae</taxon>
        <taxon>Agrococcus</taxon>
    </lineage>
</organism>
<feature type="transmembrane region" description="Helical" evidence="2">
    <location>
        <begin position="316"/>
        <end position="335"/>
    </location>
</feature>
<comment type="caution">
    <text evidence="3">The sequence shown here is derived from an EMBL/GenBank/DDBJ whole genome shotgun (WGS) entry which is preliminary data.</text>
</comment>
<keyword evidence="4" id="KW-1185">Reference proteome</keyword>
<evidence type="ECO:0000313" key="3">
    <source>
        <dbReference type="EMBL" id="GAA2172224.1"/>
    </source>
</evidence>
<evidence type="ECO:0000313" key="4">
    <source>
        <dbReference type="Proteomes" id="UP001501599"/>
    </source>
</evidence>
<proteinExistence type="predicted"/>
<feature type="transmembrane region" description="Helical" evidence="2">
    <location>
        <begin position="285"/>
        <end position="304"/>
    </location>
</feature>
<accession>A0ABN3ALZ4</accession>
<dbReference type="Proteomes" id="UP001501599">
    <property type="component" value="Unassembled WGS sequence"/>
</dbReference>
<dbReference type="PANTHER" id="PTHR12993:SF26">
    <property type="entry name" value="1D-MYO-INOSITOL 2-ACETAMIDO-2-DEOXY-ALPHA-D-GLUCOPYRANOSIDE DEACETYLASE"/>
    <property type="match status" value="1"/>
</dbReference>
<reference evidence="3 4" key="1">
    <citation type="journal article" date="2019" name="Int. J. Syst. Evol. Microbiol.">
        <title>The Global Catalogue of Microorganisms (GCM) 10K type strain sequencing project: providing services to taxonomists for standard genome sequencing and annotation.</title>
        <authorList>
            <consortium name="The Broad Institute Genomics Platform"/>
            <consortium name="The Broad Institute Genome Sequencing Center for Infectious Disease"/>
            <person name="Wu L."/>
            <person name="Ma J."/>
        </authorList>
    </citation>
    <scope>NUCLEOTIDE SEQUENCE [LARGE SCALE GENOMIC DNA]</scope>
    <source>
        <strain evidence="3 4">JCM 16026</strain>
    </source>
</reference>
<keyword evidence="2" id="KW-1133">Transmembrane helix</keyword>
<gene>
    <name evidence="3" type="ORF">GCM10009846_09320</name>
</gene>
<keyword evidence="2" id="KW-0812">Transmembrane</keyword>
<dbReference type="Pfam" id="PF02585">
    <property type="entry name" value="PIG-L"/>
    <property type="match status" value="1"/>
</dbReference>
<dbReference type="EMBL" id="BAAAQT010000005">
    <property type="protein sequence ID" value="GAA2172224.1"/>
    <property type="molecule type" value="Genomic_DNA"/>
</dbReference>
<protein>
    <recommendedName>
        <fullName evidence="5">GlcNAc-PI de-N-acetylase</fullName>
    </recommendedName>
</protein>
<dbReference type="InterPro" id="IPR024078">
    <property type="entry name" value="LmbE-like_dom_sf"/>
</dbReference>
<sequence length="350" mass="35738">MDLGEHVLFVHAHPDDETLSTGAAIATVAQTGAAAVLTVTLGERGEVRPERRAALEAAGGVAALRSAELDGAVAALGATRVEPAARFEDSGMAWVDGAAGPAADVTTAALTSQSTTDVELLVLDVVQRLRPNALVTYDEDGGYGHPDHRVVHRAVVAIGRDLGIPVYERVSAPADVAVPLAPVADRVRAALAAHASQLVVDGDDVVHVGGQREPIAQVEHYRAVRASTPIGWGTTIVVGLVAVVVGVVGTFAYRSVEPWGLVLALAAAVGIVVSPRLLGSRAASIAAAVGVLLPIGLVALDPFRTAASASLLAADLPGWLWVLVPAAAALVAVGWPTREGVARIRDAARG</sequence>
<keyword evidence="2" id="KW-0472">Membrane</keyword>
<evidence type="ECO:0000256" key="1">
    <source>
        <dbReference type="ARBA" id="ARBA00022833"/>
    </source>
</evidence>
<feature type="transmembrane region" description="Helical" evidence="2">
    <location>
        <begin position="230"/>
        <end position="253"/>
    </location>
</feature>
<dbReference type="SUPFAM" id="SSF102588">
    <property type="entry name" value="LmbE-like"/>
    <property type="match status" value="1"/>
</dbReference>
<dbReference type="Gene3D" id="3.40.50.10320">
    <property type="entry name" value="LmbE-like"/>
    <property type="match status" value="1"/>
</dbReference>
<dbReference type="InterPro" id="IPR003737">
    <property type="entry name" value="GlcNAc_PI_deacetylase-related"/>
</dbReference>
<evidence type="ECO:0008006" key="5">
    <source>
        <dbReference type="Google" id="ProtNLM"/>
    </source>
</evidence>